<evidence type="ECO:0000256" key="1">
    <source>
        <dbReference type="SAM" id="MobiDB-lite"/>
    </source>
</evidence>
<dbReference type="PhylomeDB" id="A0A0G4G6Y7"/>
<name>A0A0G4G6Y7_9ALVE</name>
<evidence type="ECO:0000313" key="2">
    <source>
        <dbReference type="EMBL" id="CEM24380.1"/>
    </source>
</evidence>
<organism evidence="2">
    <name type="scientific">Chromera velia CCMP2878</name>
    <dbReference type="NCBI Taxonomy" id="1169474"/>
    <lineage>
        <taxon>Eukaryota</taxon>
        <taxon>Sar</taxon>
        <taxon>Alveolata</taxon>
        <taxon>Colpodellida</taxon>
        <taxon>Chromeraceae</taxon>
        <taxon>Chromera</taxon>
    </lineage>
</organism>
<feature type="region of interest" description="Disordered" evidence="1">
    <location>
        <begin position="336"/>
        <end position="364"/>
    </location>
</feature>
<protein>
    <submittedName>
        <fullName evidence="2">Uncharacterized protein</fullName>
    </submittedName>
</protein>
<feature type="compositionally biased region" description="Basic and acidic residues" evidence="1">
    <location>
        <begin position="15"/>
        <end position="24"/>
    </location>
</feature>
<dbReference type="EMBL" id="CDMZ01000942">
    <property type="protein sequence ID" value="CEM24380.1"/>
    <property type="molecule type" value="Genomic_DNA"/>
</dbReference>
<accession>A0A0G4G6Y7</accession>
<gene>
    <name evidence="2" type="ORF">Cvel_20545</name>
</gene>
<reference evidence="2" key="1">
    <citation type="submission" date="2014-11" db="EMBL/GenBank/DDBJ databases">
        <authorList>
            <person name="Otto D Thomas"/>
            <person name="Naeem Raeece"/>
        </authorList>
    </citation>
    <scope>NUCLEOTIDE SEQUENCE</scope>
</reference>
<proteinExistence type="predicted"/>
<dbReference type="VEuPathDB" id="CryptoDB:Cvel_20545"/>
<sequence>MTERNHVNDTVSLEKPSKILKTDGGDENGGIAAAAMQNESPREGSFVSTFYEVNFQVTDFIDCQSLRSLAVSCKALHQKALYEDRGCFRAEPDLTVPQATAARGGGSSAHGVQGTKPCRNCSIFRCFGCALPQQFRCQYCDCTTDMFDLQDICTGWCKDKKKCSKCNRLQYRCRGSCMTSSPSRPWRGQRTSCKSSLSPGSCEIRKWPQKIGRACTACQRAPVCEEHLTVCEECEVPVSLCKSCLTSKGCEKCGFRDLCFVCSMDWRHDECINCRECATEEQFGAFCRFCHRMTCKDCAETNKCQVCGRHLCWGCNSLQGGRVCRRCRSVRAFRASETRLEESEEDDDENEDEGSGEDQDEDAE</sequence>
<feature type="region of interest" description="Disordered" evidence="1">
    <location>
        <begin position="1"/>
        <end position="26"/>
    </location>
</feature>
<feature type="compositionally biased region" description="Acidic residues" evidence="1">
    <location>
        <begin position="342"/>
        <end position="364"/>
    </location>
</feature>
<dbReference type="AlphaFoldDB" id="A0A0G4G6Y7"/>